<accession>A0A6V8MN70</accession>
<feature type="domain" description="Response regulatory" evidence="2">
    <location>
        <begin position="6"/>
        <end position="121"/>
    </location>
</feature>
<dbReference type="Pfam" id="PF00072">
    <property type="entry name" value="Response_reg"/>
    <property type="match status" value="1"/>
</dbReference>
<gene>
    <name evidence="4" type="ORF">GMST_38110</name>
</gene>
<dbReference type="InterPro" id="IPR003607">
    <property type="entry name" value="HD/PDEase_dom"/>
</dbReference>
<feature type="modified residue" description="4-aspartylphosphate" evidence="1">
    <location>
        <position position="56"/>
    </location>
</feature>
<comment type="caution">
    <text evidence="4">The sequence shown here is derived from an EMBL/GenBank/DDBJ whole genome shotgun (WGS) entry which is preliminary data.</text>
</comment>
<dbReference type="EMBL" id="BLXX01000014">
    <property type="protein sequence ID" value="GFO61486.1"/>
    <property type="molecule type" value="Genomic_DNA"/>
</dbReference>
<dbReference type="Pfam" id="PF13487">
    <property type="entry name" value="HD_5"/>
    <property type="match status" value="1"/>
</dbReference>
<evidence type="ECO:0000259" key="2">
    <source>
        <dbReference type="PROSITE" id="PS50110"/>
    </source>
</evidence>
<dbReference type="PROSITE" id="PS50110">
    <property type="entry name" value="RESPONSE_REGULATORY"/>
    <property type="match status" value="1"/>
</dbReference>
<dbReference type="InterPro" id="IPR011006">
    <property type="entry name" value="CheY-like_superfamily"/>
</dbReference>
<sequence length="367" mass="41249">MQEAIKILAVDDVPMNLELLDLMLTGLGGVVLKALHGAEALQLLEEHPDTDTVLLDLEMPVLNGFDTLTTLKQHPRLRDIPVIVVTSDKHEMLRALALGANDFLSKPYDPEELLLRVRNHVRSKKLLDLSNNMSLLLEQEVIQKTADLSRALEFSRSAEYEISLRLGKAAEFRDVETGMHIRRISEYSYQLGKLAGLSEKACQVLRFSSPLHDVGKIGIPDRILLKPGPLDDDEFRVMRLHTEIGASILSEAARFPLLAAGQIIALQHHEKWDGSGYPNGLSGRRIHIFGRIVMIVDVFDALLSERPYKKAFPLEKALEIMEEGRGRFFDPELLTLFLNNLKLFCRIRGELKDNDTASPLLQLVQAV</sequence>
<dbReference type="AlphaFoldDB" id="A0A6V8MN70"/>
<dbReference type="InterPro" id="IPR037522">
    <property type="entry name" value="HD_GYP_dom"/>
</dbReference>
<reference evidence="5" key="1">
    <citation type="submission" date="2020-06" db="EMBL/GenBank/DDBJ databases">
        <title>Draft genomic sequence of Geomonas sp. Red330.</title>
        <authorList>
            <person name="Itoh H."/>
            <person name="Zhenxing X."/>
            <person name="Ushijima N."/>
            <person name="Masuda Y."/>
            <person name="Shiratori Y."/>
            <person name="Senoo K."/>
        </authorList>
    </citation>
    <scope>NUCLEOTIDE SEQUENCE [LARGE SCALE GENOMIC DNA]</scope>
    <source>
        <strain evidence="5">Red330</strain>
    </source>
</reference>
<keyword evidence="5" id="KW-1185">Reference proteome</keyword>
<dbReference type="Proteomes" id="UP000556026">
    <property type="component" value="Unassembled WGS sequence"/>
</dbReference>
<evidence type="ECO:0000259" key="3">
    <source>
        <dbReference type="PROSITE" id="PS51832"/>
    </source>
</evidence>
<protein>
    <submittedName>
        <fullName evidence="4">Two-component system response regulator</fullName>
    </submittedName>
</protein>
<dbReference type="GO" id="GO:0000160">
    <property type="term" value="P:phosphorelay signal transduction system"/>
    <property type="evidence" value="ECO:0007669"/>
    <property type="project" value="InterPro"/>
</dbReference>
<dbReference type="SUPFAM" id="SSF109604">
    <property type="entry name" value="HD-domain/PDEase-like"/>
    <property type="match status" value="1"/>
</dbReference>
<dbReference type="PANTHER" id="PTHR45228">
    <property type="entry name" value="CYCLIC DI-GMP PHOSPHODIESTERASE TM_0186-RELATED"/>
    <property type="match status" value="1"/>
</dbReference>
<dbReference type="InterPro" id="IPR052020">
    <property type="entry name" value="Cyclic_di-GMP/3'3'-cGAMP_PDE"/>
</dbReference>
<evidence type="ECO:0000313" key="5">
    <source>
        <dbReference type="Proteomes" id="UP000556026"/>
    </source>
</evidence>
<dbReference type="SMART" id="SM00448">
    <property type="entry name" value="REC"/>
    <property type="match status" value="1"/>
</dbReference>
<dbReference type="PROSITE" id="PS51832">
    <property type="entry name" value="HD_GYP"/>
    <property type="match status" value="1"/>
</dbReference>
<dbReference type="SUPFAM" id="SSF52172">
    <property type="entry name" value="CheY-like"/>
    <property type="match status" value="1"/>
</dbReference>
<dbReference type="Gene3D" id="1.10.3210.10">
    <property type="entry name" value="Hypothetical protein af1432"/>
    <property type="match status" value="1"/>
</dbReference>
<evidence type="ECO:0000313" key="4">
    <source>
        <dbReference type="EMBL" id="GFO61486.1"/>
    </source>
</evidence>
<proteinExistence type="predicted"/>
<evidence type="ECO:0000256" key="1">
    <source>
        <dbReference type="PROSITE-ProRule" id="PRU00169"/>
    </source>
</evidence>
<dbReference type="InterPro" id="IPR001789">
    <property type="entry name" value="Sig_transdc_resp-reg_receiver"/>
</dbReference>
<dbReference type="CDD" id="cd00077">
    <property type="entry name" value="HDc"/>
    <property type="match status" value="1"/>
</dbReference>
<keyword evidence="1" id="KW-0597">Phosphoprotein</keyword>
<dbReference type="Gene3D" id="3.40.50.2300">
    <property type="match status" value="1"/>
</dbReference>
<feature type="domain" description="HD-GYP" evidence="3">
    <location>
        <begin position="155"/>
        <end position="353"/>
    </location>
</feature>
<name>A0A6V8MN70_9BACT</name>
<dbReference type="SMART" id="SM00471">
    <property type="entry name" value="HDc"/>
    <property type="match status" value="1"/>
</dbReference>
<organism evidence="4 5">
    <name type="scientific">Geomonas silvestris</name>
    <dbReference type="NCBI Taxonomy" id="2740184"/>
    <lineage>
        <taxon>Bacteria</taxon>
        <taxon>Pseudomonadati</taxon>
        <taxon>Thermodesulfobacteriota</taxon>
        <taxon>Desulfuromonadia</taxon>
        <taxon>Geobacterales</taxon>
        <taxon>Geobacteraceae</taxon>
        <taxon>Geomonas</taxon>
    </lineage>
</organism>
<dbReference type="PANTHER" id="PTHR45228:SF5">
    <property type="entry name" value="CYCLIC DI-GMP PHOSPHODIESTERASE VC_1348-RELATED"/>
    <property type="match status" value="1"/>
</dbReference>